<evidence type="ECO:0000259" key="1">
    <source>
        <dbReference type="SMART" id="SM00382"/>
    </source>
</evidence>
<comment type="caution">
    <text evidence="2">The sequence shown here is derived from an EMBL/GenBank/DDBJ whole genome shotgun (WGS) entry which is preliminary data.</text>
</comment>
<accession>A0ABV8V456</accession>
<dbReference type="PANTHER" id="PTHR43581:SF2">
    <property type="entry name" value="EXCINUCLEASE ATPASE SUBUNIT"/>
    <property type="match status" value="1"/>
</dbReference>
<dbReference type="InterPro" id="IPR027417">
    <property type="entry name" value="P-loop_NTPase"/>
</dbReference>
<organism evidence="2 3">
    <name type="scientific">Simiduia curdlanivorans</name>
    <dbReference type="NCBI Taxonomy" id="1492769"/>
    <lineage>
        <taxon>Bacteria</taxon>
        <taxon>Pseudomonadati</taxon>
        <taxon>Pseudomonadota</taxon>
        <taxon>Gammaproteobacteria</taxon>
        <taxon>Cellvibrionales</taxon>
        <taxon>Cellvibrionaceae</taxon>
        <taxon>Simiduia</taxon>
    </lineage>
</organism>
<dbReference type="Gene3D" id="3.40.50.300">
    <property type="entry name" value="P-loop containing nucleotide triphosphate hydrolases"/>
    <property type="match status" value="2"/>
</dbReference>
<keyword evidence="3" id="KW-1185">Reference proteome</keyword>
<dbReference type="EMBL" id="JBHSCX010000008">
    <property type="protein sequence ID" value="MFC4362706.1"/>
    <property type="molecule type" value="Genomic_DNA"/>
</dbReference>
<evidence type="ECO:0000313" key="3">
    <source>
        <dbReference type="Proteomes" id="UP001595840"/>
    </source>
</evidence>
<protein>
    <submittedName>
        <fullName evidence="2">AAA family ATPase</fullName>
    </submittedName>
</protein>
<dbReference type="PANTHER" id="PTHR43581">
    <property type="entry name" value="ATP/GTP PHOSPHATASE"/>
    <property type="match status" value="1"/>
</dbReference>
<reference evidence="3" key="1">
    <citation type="journal article" date="2019" name="Int. J. Syst. Evol. Microbiol.">
        <title>The Global Catalogue of Microorganisms (GCM) 10K type strain sequencing project: providing services to taxonomists for standard genome sequencing and annotation.</title>
        <authorList>
            <consortium name="The Broad Institute Genomics Platform"/>
            <consortium name="The Broad Institute Genome Sequencing Center for Infectious Disease"/>
            <person name="Wu L."/>
            <person name="Ma J."/>
        </authorList>
    </citation>
    <scope>NUCLEOTIDE SEQUENCE [LARGE SCALE GENOMIC DNA]</scope>
    <source>
        <strain evidence="3">CECT 8570</strain>
    </source>
</reference>
<dbReference type="InterPro" id="IPR003959">
    <property type="entry name" value="ATPase_AAA_core"/>
</dbReference>
<dbReference type="RefSeq" id="WP_290259241.1">
    <property type="nucleotide sequence ID" value="NZ_JAUFQG010000004.1"/>
</dbReference>
<dbReference type="InterPro" id="IPR051396">
    <property type="entry name" value="Bact_Antivir_Def_Nuclease"/>
</dbReference>
<proteinExistence type="predicted"/>
<sequence length="411" mass="46628">MEKHFQKISGLIPNTLKKIDIELKGRNLIITGGNGSGKTCLLRELHRKAELLIVQKRMADLEQIRTHHNNFKNLLASETKGSSQYDRTQKNLDSYRNQLDEIESGLKLDINNSIEFSANLGERTAVLKMFEAKRTSSIAHADTAKGIDTEKQQAASNKTHNQSFGNSLEQHLVNLRNRRSLAITEDKNESLAQNISSWFMGFEKNLQILLEDKTAKLNFNSNTLKFTIAQEGKPEYTFQSLSSGYQAIFEIYADLLMRTEYFEITPENLTGVVFIDEIDAHLHVSLQRLIFPFFTKSFPNVQFLVTTHSPFVLTSAEDTVIFDLTRNSQVDEDISMYSYSAIIQGLLGAKPTSLLLEESINEIAEIINSDNIDYSRLEILVNKLKPNEDKLDSKSKSFFLMGENALLDKES</sequence>
<name>A0ABV8V456_9GAMM</name>
<dbReference type="InterPro" id="IPR003593">
    <property type="entry name" value="AAA+_ATPase"/>
</dbReference>
<dbReference type="Pfam" id="PF13304">
    <property type="entry name" value="AAA_21"/>
    <property type="match status" value="1"/>
</dbReference>
<dbReference type="SUPFAM" id="SSF52540">
    <property type="entry name" value="P-loop containing nucleoside triphosphate hydrolases"/>
    <property type="match status" value="1"/>
</dbReference>
<evidence type="ECO:0000313" key="2">
    <source>
        <dbReference type="EMBL" id="MFC4362706.1"/>
    </source>
</evidence>
<dbReference type="Proteomes" id="UP001595840">
    <property type="component" value="Unassembled WGS sequence"/>
</dbReference>
<dbReference type="SMART" id="SM00382">
    <property type="entry name" value="AAA"/>
    <property type="match status" value="1"/>
</dbReference>
<gene>
    <name evidence="2" type="ORF">ACFOX3_10350</name>
</gene>
<feature type="domain" description="AAA+ ATPase" evidence="1">
    <location>
        <begin position="24"/>
        <end position="327"/>
    </location>
</feature>